<dbReference type="Gene3D" id="2.60.40.10">
    <property type="entry name" value="Immunoglobulins"/>
    <property type="match status" value="1"/>
</dbReference>
<keyword evidence="5" id="KW-0547">Nucleotide-binding</keyword>
<comment type="caution">
    <text evidence="17">The sequence shown here is derived from an EMBL/GenBank/DDBJ whole genome shotgun (WGS) entry which is preliminary data.</text>
</comment>
<feature type="domain" description="Histidine kinase" evidence="15">
    <location>
        <begin position="838"/>
        <end position="1063"/>
    </location>
</feature>
<dbReference type="PROSITE" id="PS50110">
    <property type="entry name" value="RESPONSE_REGULATORY"/>
    <property type="match status" value="1"/>
</dbReference>
<evidence type="ECO:0000256" key="4">
    <source>
        <dbReference type="ARBA" id="ARBA00022679"/>
    </source>
</evidence>
<evidence type="ECO:0000313" key="18">
    <source>
        <dbReference type="Proteomes" id="UP000243525"/>
    </source>
</evidence>
<comment type="catalytic activity">
    <reaction evidence="1">
        <text>ATP + protein L-histidine = ADP + protein N-phospho-L-histidine.</text>
        <dbReference type="EC" id="2.7.13.3"/>
    </reaction>
</comment>
<dbReference type="InterPro" id="IPR001789">
    <property type="entry name" value="Sig_transdc_resp-reg_receiver"/>
</dbReference>
<dbReference type="Gene3D" id="3.30.565.10">
    <property type="entry name" value="Histidine kinase-like ATPase, C-terminal domain"/>
    <property type="match status" value="1"/>
</dbReference>
<dbReference type="InterPro" id="IPR004358">
    <property type="entry name" value="Sig_transdc_His_kin-like_C"/>
</dbReference>
<evidence type="ECO:0000256" key="11">
    <source>
        <dbReference type="ARBA" id="ARBA00023163"/>
    </source>
</evidence>
<keyword evidence="10" id="KW-0238">DNA-binding</keyword>
<dbReference type="InterPro" id="IPR009057">
    <property type="entry name" value="Homeodomain-like_sf"/>
</dbReference>
<evidence type="ECO:0000256" key="1">
    <source>
        <dbReference type="ARBA" id="ARBA00000085"/>
    </source>
</evidence>
<dbReference type="SUPFAM" id="SSF63829">
    <property type="entry name" value="Calcium-dependent phosphotriesterase"/>
    <property type="match status" value="2"/>
</dbReference>
<dbReference type="PANTHER" id="PTHR43547">
    <property type="entry name" value="TWO-COMPONENT HISTIDINE KINASE"/>
    <property type="match status" value="1"/>
</dbReference>
<keyword evidence="9" id="KW-0805">Transcription regulation</keyword>
<evidence type="ECO:0000256" key="13">
    <source>
        <dbReference type="SAM" id="Phobius"/>
    </source>
</evidence>
<keyword evidence="8" id="KW-0902">Two-component regulatory system</keyword>
<organism evidence="17 18">
    <name type="scientific">Mangrovibacterium marinum</name>
    <dbReference type="NCBI Taxonomy" id="1639118"/>
    <lineage>
        <taxon>Bacteria</taxon>
        <taxon>Pseudomonadati</taxon>
        <taxon>Bacteroidota</taxon>
        <taxon>Bacteroidia</taxon>
        <taxon>Marinilabiliales</taxon>
        <taxon>Prolixibacteraceae</taxon>
        <taxon>Mangrovibacterium</taxon>
    </lineage>
</organism>
<dbReference type="SUPFAM" id="SSF46689">
    <property type="entry name" value="Homeodomain-like"/>
    <property type="match status" value="1"/>
</dbReference>
<dbReference type="InterPro" id="IPR003594">
    <property type="entry name" value="HATPase_dom"/>
</dbReference>
<dbReference type="Gene3D" id="1.10.287.130">
    <property type="match status" value="1"/>
</dbReference>
<dbReference type="SUPFAM" id="SSF47384">
    <property type="entry name" value="Homodimeric domain of signal transducing histidine kinase"/>
    <property type="match status" value="1"/>
</dbReference>
<keyword evidence="13" id="KW-0472">Membrane</keyword>
<dbReference type="GO" id="GO:0005524">
    <property type="term" value="F:ATP binding"/>
    <property type="evidence" value="ECO:0007669"/>
    <property type="project" value="UniProtKB-KW"/>
</dbReference>
<dbReference type="SUPFAM" id="SSF55874">
    <property type="entry name" value="ATPase domain of HSP90 chaperone/DNA topoisomerase II/histidine kinase"/>
    <property type="match status" value="1"/>
</dbReference>
<dbReference type="SMART" id="SM00448">
    <property type="entry name" value="REC"/>
    <property type="match status" value="1"/>
</dbReference>
<evidence type="ECO:0000259" key="14">
    <source>
        <dbReference type="PROSITE" id="PS01124"/>
    </source>
</evidence>
<dbReference type="RefSeq" id="WP_107823282.1">
    <property type="nucleotide sequence ID" value="NZ_OY782574.1"/>
</dbReference>
<dbReference type="EMBL" id="QAAD01000017">
    <property type="protein sequence ID" value="PTN07448.1"/>
    <property type="molecule type" value="Genomic_DNA"/>
</dbReference>
<feature type="transmembrane region" description="Helical" evidence="13">
    <location>
        <begin position="780"/>
        <end position="804"/>
    </location>
</feature>
<dbReference type="GO" id="GO:0000155">
    <property type="term" value="F:phosphorelay sensor kinase activity"/>
    <property type="evidence" value="ECO:0007669"/>
    <property type="project" value="InterPro"/>
</dbReference>
<dbReference type="Pfam" id="PF00512">
    <property type="entry name" value="HisKA"/>
    <property type="match status" value="1"/>
</dbReference>
<dbReference type="SMART" id="SM00387">
    <property type="entry name" value="HATPase_c"/>
    <property type="match status" value="1"/>
</dbReference>
<dbReference type="InterPro" id="IPR011006">
    <property type="entry name" value="CheY-like_superfamily"/>
</dbReference>
<proteinExistence type="predicted"/>
<dbReference type="FunFam" id="1.10.287.130:FF:000034">
    <property type="entry name" value="Two-component system sensor histidine kinase/response regulator"/>
    <property type="match status" value="1"/>
</dbReference>
<sequence length="1354" mass="154738">MQGILRKYRREICFAVLFLFALLTVQKRGWAQAEDPIHFIHYTSEDGLPSTYVKSIVQDADGFIWAATRSAVVRFDGSNFQHYSFYDADNNPIEEYCDKLFFTPDSDLIVRSNNEEYFYYDKVLERFYPYSLLTDLGPTNTVVPEKDGFWICQNDEIFFLNKLTRKRKSLREKLDLFQLPPNEALFSLVVQSKWIAFASRQGAIYAYHNKRLKSYPVPEGLNAANFELRFIDSRGDLWIHSNDYGLACLDLATGHFSLYTNQRNDSYHLPHNLVHCFAEDFTGRVWIGTEAGLAIYDPDNDTLKLHRYRLSEPHGLNTDPIYDAFCDQQGNIWLGTYFGGINFWSGQQSFFRTWTSGFGKWQLSGNVVSCLEEDKQGNLWIGLEDKGLNKLDMKTGEMTHYCSTEGAIRLSYDNVHDLLFVDDNELWIGTYTGGINVLNTKTNRVKYYNRLNTNNVVPDVIYQFQKVGTKVYIATSEGIVVYDRETQAFSRLKPDVTNYIQFESIAQNGKSLWFTSSKQIFRYDPENDLIAPFQLHDGIRVVNFVKTDSKGRSWFGTCYSGLFCVDEPTGEVKHFDAANRFPAQWIFSLEEGQNGWFWVSTDRGLIKLNPETNESYLYDSNSGIPFNQFNYRASFTDSKGNIYFGGNNGMVSFNEDDETIAEKQLPIAFTELELFNQTVSPGELNCLDQSINQTDELVLKYNQNVFTLGFTAFSYSTGGKFQYSYYLEGFESEWNNVGNRNFATYTNLSPGKYTFRVKGTLGDNQTGLERQLKITVLPPFWLTGWAYFIYVLIIIGIFILVFLVGSRLEKTKARAELEHREKIHADELHQVKLEFFTNISHELKTPLTLILAPIHKLLQEEQLSPAIHKKLAGIERSADRLFQLINQLLEFRKIERGKEDLRVSPCHVRQMIEALSSSFNNLAETKDIDFQLEFEDADQLAWLDVNKIDKIVFNLLSNAFKFTPDGGTIKFAVQLVRRSPRSSDELTDLVLTVSDSGKGIKPEMVGQVFDRFFHIEDESTPNVGTGIGLAYVKSLVILMRGSISVDSIVNKGTIFTVTLPVSKSDFTPGEIDTEPVQYRTSMSLPEEKQVVRGKGENLNLEALSSKPRVLLVEDNPDLVDFLKTTLEDRYQVTAALNGREALDKLETVTPDLIISDVMMPEMDGMELTSRVKSDLKFSHIPIILLTSKSGAESKLEGMRSGADYYIEKPFYPEILEQNIDNILNTRKRLIERFKTDETIVASEVAHSESDKIFIEKLTAIIMENISNPDLDVTFLIQQLGVSRSLLHVKLKSLVGCSSTEFIRAIRLKEAVKLISSGKCNISEAAYETGFSSPTYFTRRFREFYGKSPREYFNV</sequence>
<keyword evidence="4" id="KW-0808">Transferase</keyword>
<dbReference type="SMART" id="SM00388">
    <property type="entry name" value="HisKA"/>
    <property type="match status" value="1"/>
</dbReference>
<evidence type="ECO:0000313" key="17">
    <source>
        <dbReference type="EMBL" id="PTN07448.1"/>
    </source>
</evidence>
<evidence type="ECO:0000256" key="12">
    <source>
        <dbReference type="PROSITE-ProRule" id="PRU00169"/>
    </source>
</evidence>
<dbReference type="EC" id="2.7.13.3" evidence="2"/>
<evidence type="ECO:0000256" key="3">
    <source>
        <dbReference type="ARBA" id="ARBA00022553"/>
    </source>
</evidence>
<keyword evidence="7" id="KW-0067">ATP-binding</keyword>
<dbReference type="FunFam" id="3.30.565.10:FF:000037">
    <property type="entry name" value="Hybrid sensor histidine kinase/response regulator"/>
    <property type="match status" value="1"/>
</dbReference>
<dbReference type="PROSITE" id="PS50109">
    <property type="entry name" value="HIS_KIN"/>
    <property type="match status" value="1"/>
</dbReference>
<dbReference type="PANTHER" id="PTHR43547:SF2">
    <property type="entry name" value="HYBRID SIGNAL TRANSDUCTION HISTIDINE KINASE C"/>
    <property type="match status" value="1"/>
</dbReference>
<keyword evidence="13" id="KW-1133">Transmembrane helix</keyword>
<dbReference type="PRINTS" id="PR00344">
    <property type="entry name" value="BCTRLSENSOR"/>
</dbReference>
<dbReference type="InterPro" id="IPR036097">
    <property type="entry name" value="HisK_dim/P_sf"/>
</dbReference>
<name>A0A2T5BYW6_9BACT</name>
<dbReference type="CDD" id="cd00082">
    <property type="entry name" value="HisKA"/>
    <property type="match status" value="1"/>
</dbReference>
<feature type="modified residue" description="4-aspartylphosphate" evidence="12">
    <location>
        <position position="1156"/>
    </location>
</feature>
<dbReference type="SUPFAM" id="SSF52172">
    <property type="entry name" value="CheY-like"/>
    <property type="match status" value="1"/>
</dbReference>
<dbReference type="InterPro" id="IPR018060">
    <property type="entry name" value="HTH_AraC"/>
</dbReference>
<keyword evidence="18" id="KW-1185">Reference proteome</keyword>
<keyword evidence="13" id="KW-0812">Transmembrane</keyword>
<dbReference type="InterPro" id="IPR018062">
    <property type="entry name" value="HTH_AraC-typ_CS"/>
</dbReference>
<accession>A0A2T5BYW6</accession>
<dbReference type="OrthoDB" id="717811at2"/>
<dbReference type="PROSITE" id="PS01124">
    <property type="entry name" value="HTH_ARAC_FAMILY_2"/>
    <property type="match status" value="1"/>
</dbReference>
<dbReference type="Proteomes" id="UP000243525">
    <property type="component" value="Unassembled WGS sequence"/>
</dbReference>
<gene>
    <name evidence="17" type="ORF">C8N47_11743</name>
</gene>
<dbReference type="InterPro" id="IPR011123">
    <property type="entry name" value="Y_Y_Y"/>
</dbReference>
<evidence type="ECO:0000256" key="8">
    <source>
        <dbReference type="ARBA" id="ARBA00023012"/>
    </source>
</evidence>
<dbReference type="InterPro" id="IPR003661">
    <property type="entry name" value="HisK_dim/P_dom"/>
</dbReference>
<evidence type="ECO:0000259" key="16">
    <source>
        <dbReference type="PROSITE" id="PS50110"/>
    </source>
</evidence>
<evidence type="ECO:0000256" key="5">
    <source>
        <dbReference type="ARBA" id="ARBA00022741"/>
    </source>
</evidence>
<dbReference type="Pfam" id="PF07494">
    <property type="entry name" value="Reg_prop"/>
    <property type="match status" value="4"/>
</dbReference>
<dbReference type="Pfam" id="PF00072">
    <property type="entry name" value="Response_reg"/>
    <property type="match status" value="1"/>
</dbReference>
<dbReference type="SMART" id="SM00342">
    <property type="entry name" value="HTH_ARAC"/>
    <property type="match status" value="1"/>
</dbReference>
<dbReference type="Pfam" id="PF02518">
    <property type="entry name" value="HATPase_c"/>
    <property type="match status" value="1"/>
</dbReference>
<dbReference type="Pfam" id="PF12833">
    <property type="entry name" value="HTH_18"/>
    <property type="match status" value="1"/>
</dbReference>
<dbReference type="Pfam" id="PF07495">
    <property type="entry name" value="Y_Y_Y"/>
    <property type="match status" value="1"/>
</dbReference>
<dbReference type="FunFam" id="2.60.40.10:FF:000791">
    <property type="entry name" value="Two-component system sensor histidine kinase/response regulator"/>
    <property type="match status" value="1"/>
</dbReference>
<dbReference type="Gene3D" id="2.130.10.10">
    <property type="entry name" value="YVTN repeat-like/Quinoprotein amine dehydrogenase"/>
    <property type="match status" value="2"/>
</dbReference>
<keyword evidence="11" id="KW-0804">Transcription</keyword>
<evidence type="ECO:0000256" key="6">
    <source>
        <dbReference type="ARBA" id="ARBA00022777"/>
    </source>
</evidence>
<feature type="domain" description="Response regulatory" evidence="16">
    <location>
        <begin position="1108"/>
        <end position="1223"/>
    </location>
</feature>
<dbReference type="GO" id="GO:0003700">
    <property type="term" value="F:DNA-binding transcription factor activity"/>
    <property type="evidence" value="ECO:0007669"/>
    <property type="project" value="InterPro"/>
</dbReference>
<evidence type="ECO:0000259" key="15">
    <source>
        <dbReference type="PROSITE" id="PS50109"/>
    </source>
</evidence>
<protein>
    <recommendedName>
        <fullName evidence="2">histidine kinase</fullName>
        <ecNumber evidence="2">2.7.13.3</ecNumber>
    </recommendedName>
</protein>
<dbReference type="InterPro" id="IPR011110">
    <property type="entry name" value="Reg_prop"/>
</dbReference>
<evidence type="ECO:0000256" key="2">
    <source>
        <dbReference type="ARBA" id="ARBA00012438"/>
    </source>
</evidence>
<evidence type="ECO:0000256" key="7">
    <source>
        <dbReference type="ARBA" id="ARBA00022840"/>
    </source>
</evidence>
<reference evidence="17 18" key="1">
    <citation type="submission" date="2018-04" db="EMBL/GenBank/DDBJ databases">
        <title>Genomic Encyclopedia of Archaeal and Bacterial Type Strains, Phase II (KMG-II): from individual species to whole genera.</title>
        <authorList>
            <person name="Goeker M."/>
        </authorList>
    </citation>
    <scope>NUCLEOTIDE SEQUENCE [LARGE SCALE GENOMIC DNA]</scope>
    <source>
        <strain evidence="17 18">DSM 28823</strain>
    </source>
</reference>
<dbReference type="InterPro" id="IPR015943">
    <property type="entry name" value="WD40/YVTN_repeat-like_dom_sf"/>
</dbReference>
<keyword evidence="3 12" id="KW-0597">Phosphoprotein</keyword>
<evidence type="ECO:0000256" key="10">
    <source>
        <dbReference type="ARBA" id="ARBA00023125"/>
    </source>
</evidence>
<dbReference type="InterPro" id="IPR036890">
    <property type="entry name" value="HATPase_C_sf"/>
</dbReference>
<evidence type="ECO:0000256" key="9">
    <source>
        <dbReference type="ARBA" id="ARBA00023015"/>
    </source>
</evidence>
<dbReference type="Gene3D" id="3.40.50.2300">
    <property type="match status" value="1"/>
</dbReference>
<dbReference type="PROSITE" id="PS00041">
    <property type="entry name" value="HTH_ARAC_FAMILY_1"/>
    <property type="match status" value="1"/>
</dbReference>
<keyword evidence="6 17" id="KW-0418">Kinase</keyword>
<dbReference type="GO" id="GO:0043565">
    <property type="term" value="F:sequence-specific DNA binding"/>
    <property type="evidence" value="ECO:0007669"/>
    <property type="project" value="InterPro"/>
</dbReference>
<dbReference type="InterPro" id="IPR013783">
    <property type="entry name" value="Ig-like_fold"/>
</dbReference>
<dbReference type="Gene3D" id="1.10.10.60">
    <property type="entry name" value="Homeodomain-like"/>
    <property type="match status" value="1"/>
</dbReference>
<dbReference type="InterPro" id="IPR005467">
    <property type="entry name" value="His_kinase_dom"/>
</dbReference>
<feature type="domain" description="HTH araC/xylS-type" evidence="14">
    <location>
        <begin position="1255"/>
        <end position="1354"/>
    </location>
</feature>